<dbReference type="SUPFAM" id="SSF89447">
    <property type="entry name" value="AbrB/MazE/MraZ-like"/>
    <property type="match status" value="1"/>
</dbReference>
<dbReference type="Proteomes" id="UP000312594">
    <property type="component" value="Unassembled WGS sequence"/>
</dbReference>
<evidence type="ECO:0000313" key="2">
    <source>
        <dbReference type="EMBL" id="TNU88603.1"/>
    </source>
</evidence>
<accession>A0A5C5BQ42</accession>
<dbReference type="EMBL" id="VEVP01000052">
    <property type="protein sequence ID" value="TNU88603.1"/>
    <property type="molecule type" value="Genomic_DNA"/>
</dbReference>
<protein>
    <recommendedName>
        <fullName evidence="1">SpoVT-AbrB domain-containing protein</fullName>
    </recommendedName>
</protein>
<comment type="caution">
    <text evidence="2">The sequence shown here is derived from an EMBL/GenBank/DDBJ whole genome shotgun (WGS) entry which is preliminary data.</text>
</comment>
<organism evidence="2 3">
    <name type="scientific">Eggerthella lenta</name>
    <name type="common">Eubacterium lentum</name>
    <dbReference type="NCBI Taxonomy" id="84112"/>
    <lineage>
        <taxon>Bacteria</taxon>
        <taxon>Bacillati</taxon>
        <taxon>Actinomycetota</taxon>
        <taxon>Coriobacteriia</taxon>
        <taxon>Eggerthellales</taxon>
        <taxon>Eggerthellaceae</taxon>
        <taxon>Eggerthella</taxon>
    </lineage>
</organism>
<dbReference type="AlphaFoldDB" id="A0A5C5BQ42"/>
<dbReference type="RefSeq" id="WP_139913117.1">
    <property type="nucleotide sequence ID" value="NZ_VEVP01000052.1"/>
</dbReference>
<evidence type="ECO:0000259" key="1">
    <source>
        <dbReference type="Pfam" id="PF04014"/>
    </source>
</evidence>
<dbReference type="Pfam" id="PF04014">
    <property type="entry name" value="MazE_antitoxin"/>
    <property type="match status" value="1"/>
</dbReference>
<dbReference type="GO" id="GO:0003677">
    <property type="term" value="F:DNA binding"/>
    <property type="evidence" value="ECO:0007669"/>
    <property type="project" value="InterPro"/>
</dbReference>
<gene>
    <name evidence="2" type="ORF">FIC87_14140</name>
</gene>
<feature type="domain" description="SpoVT-AbrB" evidence="1">
    <location>
        <begin position="14"/>
        <end position="58"/>
    </location>
</feature>
<dbReference type="InterPro" id="IPR007159">
    <property type="entry name" value="SpoVT-AbrB_dom"/>
</dbReference>
<evidence type="ECO:0000313" key="3">
    <source>
        <dbReference type="Proteomes" id="UP000312594"/>
    </source>
</evidence>
<proteinExistence type="predicted"/>
<sequence length="99" mass="11128">MSSVADKITQLCSWGTSRAVRIPKDLCERLGVDVGARLSMHVVHDERGSFLLVRPEGSEHRRCLDVPYVSIDDLFEGYTGDYQPSECDWGKDVGREVVE</sequence>
<dbReference type="InterPro" id="IPR037914">
    <property type="entry name" value="SpoVT-AbrB_sf"/>
</dbReference>
<name>A0A5C5BQ42_EGGLN</name>
<dbReference type="Gene3D" id="2.10.260.10">
    <property type="match status" value="1"/>
</dbReference>
<reference evidence="2 3" key="1">
    <citation type="journal article" date="2005" name="Appl. Environ. Microbiol.">
        <title>Intestinal bacterial communities that produce active estrogen-like compounds enterodiol and enterolactone in humans.</title>
        <authorList>
            <person name="Clavel T."/>
            <person name="Henderson G."/>
            <person name="Alpert C.A."/>
            <person name="Philippe C."/>
            <person name="Rigottier-Gois L."/>
            <person name="Dore J."/>
            <person name="Blaut M."/>
        </authorList>
    </citation>
    <scope>NUCLEOTIDE SEQUENCE [LARGE SCALE GENOMIC DNA]</scope>
    <source>
        <strain evidence="2 3">SECO-MT75m2</strain>
    </source>
</reference>